<dbReference type="GeneID" id="20352700"/>
<reference evidence="4" key="4">
    <citation type="journal article" date="2015" name="G3 (Bethesda)">
        <title>Genome sequences of three phytopathogenic species of the Magnaporthaceae family of fungi.</title>
        <authorList>
            <person name="Okagaki L.H."/>
            <person name="Nunes C.C."/>
            <person name="Sailsbery J."/>
            <person name="Clay B."/>
            <person name="Brown D."/>
            <person name="John T."/>
            <person name="Oh Y."/>
            <person name="Young N."/>
            <person name="Fitzgerald M."/>
            <person name="Haas B.J."/>
            <person name="Zeng Q."/>
            <person name="Young S."/>
            <person name="Adiconis X."/>
            <person name="Fan L."/>
            <person name="Levin J.Z."/>
            <person name="Mitchell T.K."/>
            <person name="Okubara P.A."/>
            <person name="Farman M.L."/>
            <person name="Kohn L.M."/>
            <person name="Birren B."/>
            <person name="Ma L.-J."/>
            <person name="Dean R.A."/>
        </authorList>
    </citation>
    <scope>NUCLEOTIDE SEQUENCE</scope>
    <source>
        <strain evidence="4">R3-111a-1</strain>
    </source>
</reference>
<dbReference type="GO" id="GO:0016887">
    <property type="term" value="F:ATP hydrolysis activity"/>
    <property type="evidence" value="ECO:0007669"/>
    <property type="project" value="InterPro"/>
</dbReference>
<dbReference type="PANTHER" id="PTHR46411">
    <property type="entry name" value="FAMILY ATPASE, PUTATIVE-RELATED"/>
    <property type="match status" value="1"/>
</dbReference>
<reference evidence="4" key="5">
    <citation type="submission" date="2018-04" db="UniProtKB">
        <authorList>
            <consortium name="EnsemblFungi"/>
        </authorList>
    </citation>
    <scope>IDENTIFICATION</scope>
    <source>
        <strain evidence="4">R3-111a-1</strain>
    </source>
</reference>
<dbReference type="PANTHER" id="PTHR46411:SF2">
    <property type="entry name" value="AAA+ ATPASE DOMAIN-CONTAINING PROTEIN"/>
    <property type="match status" value="1"/>
</dbReference>
<feature type="region of interest" description="Disordered" evidence="1">
    <location>
        <begin position="788"/>
        <end position="849"/>
    </location>
</feature>
<dbReference type="OrthoDB" id="10042665at2759"/>
<evidence type="ECO:0000256" key="1">
    <source>
        <dbReference type="SAM" id="MobiDB-lite"/>
    </source>
</evidence>
<dbReference type="RefSeq" id="XP_009228403.1">
    <property type="nucleotide sequence ID" value="XM_009230139.1"/>
</dbReference>
<name>J3PFG7_GAET3</name>
<feature type="domain" description="AAA+ ATPase" evidence="2">
    <location>
        <begin position="445"/>
        <end position="574"/>
    </location>
</feature>
<organism evidence="3">
    <name type="scientific">Gaeumannomyces tritici (strain R3-111a-1)</name>
    <name type="common">Wheat and barley take-all root rot fungus</name>
    <name type="synonym">Gaeumannomyces graminis var. tritici</name>
    <dbReference type="NCBI Taxonomy" id="644352"/>
    <lineage>
        <taxon>Eukaryota</taxon>
        <taxon>Fungi</taxon>
        <taxon>Dikarya</taxon>
        <taxon>Ascomycota</taxon>
        <taxon>Pezizomycotina</taxon>
        <taxon>Sordariomycetes</taxon>
        <taxon>Sordariomycetidae</taxon>
        <taxon>Magnaporthales</taxon>
        <taxon>Magnaporthaceae</taxon>
        <taxon>Gaeumannomyces</taxon>
    </lineage>
</organism>
<gene>
    <name evidence="4" type="primary">20352700</name>
    <name evidence="3" type="ORF">GGTG_12242</name>
</gene>
<reference evidence="3" key="2">
    <citation type="submission" date="2010-07" db="EMBL/GenBank/DDBJ databases">
        <authorList>
            <consortium name="The Broad Institute Genome Sequencing Platform"/>
            <consortium name="Broad Institute Genome Sequencing Center for Infectious Disease"/>
            <person name="Ma L.-J."/>
            <person name="Dead R."/>
            <person name="Young S."/>
            <person name="Zeng Q."/>
            <person name="Koehrsen M."/>
            <person name="Alvarado L."/>
            <person name="Berlin A."/>
            <person name="Chapman S.B."/>
            <person name="Chen Z."/>
            <person name="Freedman E."/>
            <person name="Gellesch M."/>
            <person name="Goldberg J."/>
            <person name="Griggs A."/>
            <person name="Gujja S."/>
            <person name="Heilman E.R."/>
            <person name="Heiman D."/>
            <person name="Hepburn T."/>
            <person name="Howarth C."/>
            <person name="Jen D."/>
            <person name="Larson L."/>
            <person name="Mehta T."/>
            <person name="Neiman D."/>
            <person name="Pearson M."/>
            <person name="Roberts A."/>
            <person name="Saif S."/>
            <person name="Shea T."/>
            <person name="Shenoy N."/>
            <person name="Sisk P."/>
            <person name="Stolte C."/>
            <person name="Sykes S."/>
            <person name="Walk T."/>
            <person name="White J."/>
            <person name="Yandava C."/>
            <person name="Haas B."/>
            <person name="Nusbaum C."/>
            <person name="Birren B."/>
        </authorList>
    </citation>
    <scope>NUCLEOTIDE SEQUENCE</scope>
    <source>
        <strain evidence="3">R3-111a-1</strain>
    </source>
</reference>
<dbReference type="SMART" id="SM00382">
    <property type="entry name" value="AAA"/>
    <property type="match status" value="1"/>
</dbReference>
<keyword evidence="5" id="KW-1185">Reference proteome</keyword>
<dbReference type="EnsemblFungi" id="EJT70069">
    <property type="protein sequence ID" value="EJT70069"/>
    <property type="gene ID" value="GGTG_12242"/>
</dbReference>
<dbReference type="AlphaFoldDB" id="J3PFG7"/>
<dbReference type="STRING" id="644352.J3PFG7"/>
<reference evidence="3" key="3">
    <citation type="submission" date="2010-09" db="EMBL/GenBank/DDBJ databases">
        <title>Annotation of Gaeumannomyces graminis var. tritici R3-111a-1.</title>
        <authorList>
            <consortium name="The Broad Institute Genome Sequencing Platform"/>
            <person name="Ma L.-J."/>
            <person name="Dead R."/>
            <person name="Young S.K."/>
            <person name="Zeng Q."/>
            <person name="Gargeya S."/>
            <person name="Fitzgerald M."/>
            <person name="Haas B."/>
            <person name="Abouelleil A."/>
            <person name="Alvarado L."/>
            <person name="Arachchi H.M."/>
            <person name="Berlin A."/>
            <person name="Brown A."/>
            <person name="Chapman S.B."/>
            <person name="Chen Z."/>
            <person name="Dunbar C."/>
            <person name="Freedman E."/>
            <person name="Gearin G."/>
            <person name="Gellesch M."/>
            <person name="Goldberg J."/>
            <person name="Griggs A."/>
            <person name="Gujja S."/>
            <person name="Heiman D."/>
            <person name="Howarth C."/>
            <person name="Larson L."/>
            <person name="Lui A."/>
            <person name="MacDonald P.J.P."/>
            <person name="Mehta T."/>
            <person name="Montmayeur A."/>
            <person name="Murphy C."/>
            <person name="Neiman D."/>
            <person name="Pearson M."/>
            <person name="Priest M."/>
            <person name="Roberts A."/>
            <person name="Saif S."/>
            <person name="Shea T."/>
            <person name="Shenoy N."/>
            <person name="Sisk P."/>
            <person name="Stolte C."/>
            <person name="Sykes S."/>
            <person name="Yandava C."/>
            <person name="Wortman J."/>
            <person name="Nusbaum C."/>
            <person name="Birren B."/>
        </authorList>
    </citation>
    <scope>NUCLEOTIDE SEQUENCE</scope>
    <source>
        <strain evidence="3">R3-111a-1</strain>
    </source>
</reference>
<dbReference type="Proteomes" id="UP000006039">
    <property type="component" value="Unassembled WGS sequence"/>
</dbReference>
<sequence>MDEDLALRTAFDGAGSFAEVTQKMQASRNNPVQVLHEEAGTQCETVHYNNIINEFGNRIMVRDGKKYYVGRDPNNTDFRFAIVQVKFWNKSDELEETMHEFQSPHMKAVIKAIIPEYKDHNIKSDNITTNEPYFLFHHRDELLRYGLALTDHTAREHVTYLNTYAWQLFEDAFLTHFNFVETAVGCPTIDFASLWTIFTPGDLVCVKVPSSSQIDYKTLRVFRFKSMSLSHPIYSKKSVRSKNFWAINCFRSTGSFITSVYAFPGLVSVYGMDICPLQGHPEEEAIKESLLARGKILMGFHQTSCHRQYSCRGDDGSAVIHRVVVDPVPEKNCCGNDSDDDDDGDKAGDGSASNDCSRSNRATKATLTDEEYIMCSPYVSAYDLNSRTWSPVLVSALEPVQYESEVFTQSLLLDNKYKNMISSLIRGKIGESGDGSGGTMNGKGNGLVFLLHGEPGTGNTLTAESIAEHCRRPLLRIDSSTLGTTSESVEKGLQEVLSRAARWKAIALLDEADVFMEQRSSVTSDITRNSLVAVFLRVLEYHDGILFLTTNRVGVFDAAFKSRVQVAIHYPPLGKDGRMKLWCQFLAKTSFRSNLPDTCESSDPSLFTVNKSGSTDDGLERLVVEPLNGRQIQNIVKVAAAVASGAKTPLTIEGLWNTLQNVMAFDRDFSQDSKRRALDADPEGEGGVRREAKPLTATGVTATKWPLMLVPWRDLQRLPSTGAAAERSLIPASASLARSTGLVWAPDFCLPTVPSILQTTLSAEEAPWLGQLELQTAETRMVAAVGPATGRLGGKRNVAPHQPRSTRSDVVNGDVTGRSSSPIPDQRCTAGPFGGPGLGRPARKEDKQRVGQWWPLNRVKIRYRSKAFSWPYRP</sequence>
<feature type="region of interest" description="Disordered" evidence="1">
    <location>
        <begin position="332"/>
        <end position="360"/>
    </location>
</feature>
<dbReference type="eggNOG" id="KOG0742">
    <property type="taxonomic scope" value="Eukaryota"/>
</dbReference>
<dbReference type="CDD" id="cd19481">
    <property type="entry name" value="RecA-like_protease"/>
    <property type="match status" value="1"/>
</dbReference>
<proteinExistence type="predicted"/>
<reference evidence="5" key="1">
    <citation type="submission" date="2010-07" db="EMBL/GenBank/DDBJ databases">
        <title>The genome sequence of Gaeumannomyces graminis var. tritici strain R3-111a-1.</title>
        <authorList>
            <consortium name="The Broad Institute Genome Sequencing Platform"/>
            <person name="Ma L.-J."/>
            <person name="Dead R."/>
            <person name="Young S."/>
            <person name="Zeng Q."/>
            <person name="Koehrsen M."/>
            <person name="Alvarado L."/>
            <person name="Berlin A."/>
            <person name="Chapman S.B."/>
            <person name="Chen Z."/>
            <person name="Freedman E."/>
            <person name="Gellesch M."/>
            <person name="Goldberg J."/>
            <person name="Griggs A."/>
            <person name="Gujja S."/>
            <person name="Heilman E.R."/>
            <person name="Heiman D."/>
            <person name="Hepburn T."/>
            <person name="Howarth C."/>
            <person name="Jen D."/>
            <person name="Larson L."/>
            <person name="Mehta T."/>
            <person name="Neiman D."/>
            <person name="Pearson M."/>
            <person name="Roberts A."/>
            <person name="Saif S."/>
            <person name="Shea T."/>
            <person name="Shenoy N."/>
            <person name="Sisk P."/>
            <person name="Stolte C."/>
            <person name="Sykes S."/>
            <person name="Walk T."/>
            <person name="White J."/>
            <person name="Yandava C."/>
            <person name="Haas B."/>
            <person name="Nusbaum C."/>
            <person name="Birren B."/>
        </authorList>
    </citation>
    <scope>NUCLEOTIDE SEQUENCE [LARGE SCALE GENOMIC DNA]</scope>
    <source>
        <strain evidence="5">R3-111a-1</strain>
    </source>
</reference>
<dbReference type="SUPFAM" id="SSF52540">
    <property type="entry name" value="P-loop containing nucleoside triphosphate hydrolases"/>
    <property type="match status" value="1"/>
</dbReference>
<dbReference type="InterPro" id="IPR027417">
    <property type="entry name" value="P-loop_NTPase"/>
</dbReference>
<dbReference type="InterPro" id="IPR003593">
    <property type="entry name" value="AAA+_ATPase"/>
</dbReference>
<evidence type="ECO:0000259" key="2">
    <source>
        <dbReference type="SMART" id="SM00382"/>
    </source>
</evidence>
<accession>J3PFG7</accession>
<evidence type="ECO:0000313" key="5">
    <source>
        <dbReference type="Proteomes" id="UP000006039"/>
    </source>
</evidence>
<dbReference type="EMBL" id="GL385402">
    <property type="protein sequence ID" value="EJT70069.1"/>
    <property type="molecule type" value="Genomic_DNA"/>
</dbReference>
<dbReference type="Gene3D" id="3.40.50.300">
    <property type="entry name" value="P-loop containing nucleotide triphosphate hydrolases"/>
    <property type="match status" value="1"/>
</dbReference>
<dbReference type="HOGENOM" id="CLU_004471_6_3_1"/>
<dbReference type="InterPro" id="IPR003959">
    <property type="entry name" value="ATPase_AAA_core"/>
</dbReference>
<evidence type="ECO:0000313" key="3">
    <source>
        <dbReference type="EMBL" id="EJT70069.1"/>
    </source>
</evidence>
<protein>
    <recommendedName>
        <fullName evidence="2">AAA+ ATPase domain-containing protein</fullName>
    </recommendedName>
</protein>
<dbReference type="GO" id="GO:0005524">
    <property type="term" value="F:ATP binding"/>
    <property type="evidence" value="ECO:0007669"/>
    <property type="project" value="InterPro"/>
</dbReference>
<dbReference type="Pfam" id="PF00004">
    <property type="entry name" value="AAA"/>
    <property type="match status" value="1"/>
</dbReference>
<evidence type="ECO:0000313" key="4">
    <source>
        <dbReference type="EnsemblFungi" id="EJT70069"/>
    </source>
</evidence>
<dbReference type="VEuPathDB" id="FungiDB:GGTG_12242"/>